<organism evidence="2 3">
    <name type="scientific">Levilactobacillus angrenensis</name>
    <dbReference type="NCBI Taxonomy" id="2486020"/>
    <lineage>
        <taxon>Bacteria</taxon>
        <taxon>Bacillati</taxon>
        <taxon>Bacillota</taxon>
        <taxon>Bacilli</taxon>
        <taxon>Lactobacillales</taxon>
        <taxon>Lactobacillaceae</taxon>
        <taxon>Levilactobacillus</taxon>
    </lineage>
</organism>
<dbReference type="EMBL" id="JBHSSO010000069">
    <property type="protein sequence ID" value="MFC6290657.1"/>
    <property type="molecule type" value="Genomic_DNA"/>
</dbReference>
<sequence length="627" mass="72275">MTKASTERYWERRHLQVKAKEIKSAEAYEKALQPELNGLYRELHAEMEKWYVKYANNRAMTKEEAVEDLAGVNSENWGMTLERFERNAKKGRRTERLDEEYYRSRVARLQDLEEQLRQVSQPYASRETGNMRDGLAKQFEDTYMRTNYTVQASKGNFTANFAHFNEAQLRMVVSNPWGKDGKDFSKRIWKNYQQDLPKMLRESVLTSTLMGYSPQKASQLFHAKFQDFKKSNLHRLVTSEMGHIAEEAAAKGYEENEIEQYEYMATLESHTCDTCGRLDGQKFKLSERKDGINYPLIHPYCRCTTVPYMDDLPEITERWSRDPTTGKGKMVKDVKFNEWKDQYAGNKLLGAFVSQSLKNNLDSNSIGAINSKLGQSLVPIQTMWKKYAPDFIIEKMVKEGSSYFMPSTGKVTFNTNHIHPTSSEWFRNDNDVIFHEFGHAIDSFSGKISLKEEFNFKKALNDDFRSLIEQKITQKISEIKSVGLTSTRKLVWDPSTSQGKYNGEKILFDTKSGELNKSSVRKIVYKELRESSSLYDDSGHPEKARAFGDVSDMIDAASVVDNPDEEIWITMGHGKEYYKRPGAQEAEALAEITSAIINNPESLDEIRKIFPTAYASYLKIVDKINEV</sequence>
<gene>
    <name evidence="2" type="ORF">ACFP1M_10790</name>
</gene>
<dbReference type="Proteomes" id="UP001596258">
    <property type="component" value="Unassembled WGS sequence"/>
</dbReference>
<keyword evidence="3" id="KW-1185">Reference proteome</keyword>
<accession>A0ABW1UDI6</accession>
<feature type="domain" description="Phage head morphogenesis" evidence="1">
    <location>
        <begin position="226"/>
        <end position="305"/>
    </location>
</feature>
<evidence type="ECO:0000259" key="1">
    <source>
        <dbReference type="Pfam" id="PF04233"/>
    </source>
</evidence>
<dbReference type="RefSeq" id="WP_125575326.1">
    <property type="nucleotide sequence ID" value="NZ_JBHSSO010000069.1"/>
</dbReference>
<evidence type="ECO:0000313" key="3">
    <source>
        <dbReference type="Proteomes" id="UP001596258"/>
    </source>
</evidence>
<proteinExistence type="predicted"/>
<dbReference type="Pfam" id="PF04233">
    <property type="entry name" value="Phage_Mu_F"/>
    <property type="match status" value="1"/>
</dbReference>
<dbReference type="InterPro" id="IPR006528">
    <property type="entry name" value="Phage_head_morphogenesis_dom"/>
</dbReference>
<dbReference type="NCBIfam" id="TIGR01641">
    <property type="entry name" value="phageSPP1_gp7"/>
    <property type="match status" value="1"/>
</dbReference>
<protein>
    <submittedName>
        <fullName evidence="2">Minor capsid protein</fullName>
    </submittedName>
</protein>
<dbReference type="SUPFAM" id="SSF55486">
    <property type="entry name" value="Metalloproteases ('zincins'), catalytic domain"/>
    <property type="match status" value="1"/>
</dbReference>
<comment type="caution">
    <text evidence="2">The sequence shown here is derived from an EMBL/GenBank/DDBJ whole genome shotgun (WGS) entry which is preliminary data.</text>
</comment>
<evidence type="ECO:0000313" key="2">
    <source>
        <dbReference type="EMBL" id="MFC6290657.1"/>
    </source>
</evidence>
<reference evidence="3" key="1">
    <citation type="journal article" date="2019" name="Int. J. Syst. Evol. Microbiol.">
        <title>The Global Catalogue of Microorganisms (GCM) 10K type strain sequencing project: providing services to taxonomists for standard genome sequencing and annotation.</title>
        <authorList>
            <consortium name="The Broad Institute Genomics Platform"/>
            <consortium name="The Broad Institute Genome Sequencing Center for Infectious Disease"/>
            <person name="Wu L."/>
            <person name="Ma J."/>
        </authorList>
    </citation>
    <scope>NUCLEOTIDE SEQUENCE [LARGE SCALE GENOMIC DNA]</scope>
    <source>
        <strain evidence="3">CCM 8893</strain>
    </source>
</reference>
<name>A0ABW1UDI6_9LACO</name>